<evidence type="ECO:0000313" key="5">
    <source>
        <dbReference type="EMBL" id="MBI5250631.1"/>
    </source>
</evidence>
<dbReference type="GO" id="GO:0005524">
    <property type="term" value="F:ATP binding"/>
    <property type="evidence" value="ECO:0007669"/>
    <property type="project" value="UniProtKB-KW"/>
</dbReference>
<feature type="domain" description="AAA+ ATPase" evidence="4">
    <location>
        <begin position="508"/>
        <end position="643"/>
    </location>
</feature>
<dbReference type="InterPro" id="IPR003960">
    <property type="entry name" value="ATPase_AAA_CS"/>
</dbReference>
<keyword evidence="1 3" id="KW-0547">Nucleotide-binding</keyword>
<keyword evidence="2 3" id="KW-0067">ATP-binding</keyword>
<dbReference type="InterPro" id="IPR027417">
    <property type="entry name" value="P-loop_NTPase"/>
</dbReference>
<dbReference type="SMART" id="SM00382">
    <property type="entry name" value="AAA"/>
    <property type="match status" value="2"/>
</dbReference>
<evidence type="ECO:0000313" key="6">
    <source>
        <dbReference type="Proteomes" id="UP000807825"/>
    </source>
</evidence>
<organism evidence="5 6">
    <name type="scientific">Desulfomonile tiedjei</name>
    <dbReference type="NCBI Taxonomy" id="2358"/>
    <lineage>
        <taxon>Bacteria</taxon>
        <taxon>Pseudomonadati</taxon>
        <taxon>Thermodesulfobacteriota</taxon>
        <taxon>Desulfomonilia</taxon>
        <taxon>Desulfomonilales</taxon>
        <taxon>Desulfomonilaceae</taxon>
        <taxon>Desulfomonile</taxon>
    </lineage>
</organism>
<dbReference type="EMBL" id="JACRDE010000369">
    <property type="protein sequence ID" value="MBI5250631.1"/>
    <property type="molecule type" value="Genomic_DNA"/>
</dbReference>
<protein>
    <submittedName>
        <fullName evidence="5">AAA family ATPase</fullName>
    </submittedName>
</protein>
<dbReference type="PROSITE" id="PS00674">
    <property type="entry name" value="AAA"/>
    <property type="match status" value="1"/>
</dbReference>
<dbReference type="PANTHER" id="PTHR23077">
    <property type="entry name" value="AAA-FAMILY ATPASE"/>
    <property type="match status" value="1"/>
</dbReference>
<dbReference type="InterPro" id="IPR050168">
    <property type="entry name" value="AAA_ATPase_domain"/>
</dbReference>
<dbReference type="InterPro" id="IPR003593">
    <property type="entry name" value="AAA+_ATPase"/>
</dbReference>
<dbReference type="SUPFAM" id="SSF52540">
    <property type="entry name" value="P-loop containing nucleoside triphosphate hydrolases"/>
    <property type="match status" value="2"/>
</dbReference>
<feature type="domain" description="AAA+ ATPase" evidence="4">
    <location>
        <begin position="236"/>
        <end position="372"/>
    </location>
</feature>
<dbReference type="Gene3D" id="1.10.8.60">
    <property type="match status" value="2"/>
</dbReference>
<evidence type="ECO:0000256" key="3">
    <source>
        <dbReference type="RuleBase" id="RU003651"/>
    </source>
</evidence>
<dbReference type="Proteomes" id="UP000807825">
    <property type="component" value="Unassembled WGS sequence"/>
</dbReference>
<dbReference type="FunFam" id="3.40.50.300:FF:000061">
    <property type="entry name" value="ATPase family, AAA domain-containing 2"/>
    <property type="match status" value="1"/>
</dbReference>
<name>A0A9D6V624_9BACT</name>
<dbReference type="PANTHER" id="PTHR23077:SF171">
    <property type="entry name" value="NUCLEAR VALOSIN-CONTAINING PROTEIN-LIKE"/>
    <property type="match status" value="1"/>
</dbReference>
<evidence type="ECO:0000256" key="1">
    <source>
        <dbReference type="ARBA" id="ARBA00022741"/>
    </source>
</evidence>
<dbReference type="SUPFAM" id="SSF50692">
    <property type="entry name" value="ADC-like"/>
    <property type="match status" value="1"/>
</dbReference>
<gene>
    <name evidence="5" type="ORF">HY912_14165</name>
</gene>
<proteinExistence type="inferred from homology"/>
<comment type="similarity">
    <text evidence="3">Belongs to the AAA ATPase family.</text>
</comment>
<dbReference type="FunFam" id="3.40.50.300:FF:000012">
    <property type="entry name" value="Transitional endoplasmic reticulum ATPase"/>
    <property type="match status" value="1"/>
</dbReference>
<sequence length="726" mass="80625">MDCHCKDHLPGEWHSHDDCDCSQHEFPAYTFVITKVMEEDPGVATVYISKSFMETLQVEDGDPVQLIGPTECVVQAKGHPNPWIDTRMVSVDKQTMEKTGVSLFSQVKIRKTLCGELESITLEIPPEANITRLGLRVMLEQAYGAVISGRDHLTLKDKRGRQIKFRIVEVQPEKMSAISRRTQVRLVNSNGDEYITKNDTTFKDVGGLEEAVRKVREVVQLPLRHPEIFYRLGMDPPRGVLLHGPSGTGKTLIARAVAGETGCYFKAISGTEIMDKYYGESEAKLRAAFEDAYQNAPAIIFIDEIDALAPRRDTAEGDVEKRVTAQLLALMDGMEDRGNVIILAATNLPNVLDNALRRPGRFDREILIGVPDRSGRRGILEIHTRDMPTKDIDLDELAEKTHGFVGADIKALCQEAGFKALRRILPGLEQTEEKLSEDFLEAIAVEKEDFEEALSEMRPSAGRSFEVDLRGCGWDRVAGYTEELEFLKEMILWPLRNVSALSDLGVSHPEGLLITGPSGVGKTLLARSLAKESGFNVIEIRGPELLSKYMGESERNIREVFRQARQMAPTVLILDGIDSIAVSGWSDSKVIDRIVNQLVMEMNTITSDKPILVVGVAARSEALPPALRATGRFGYELRLKPPDASDRAALFGMFLNKDKVRFHGDFNAATDISESLTGGDIEEVCRRVILQAAHCALDSHSAPLCEVEITENDVLKMLDRWKLSAS</sequence>
<dbReference type="AlphaFoldDB" id="A0A9D6V624"/>
<evidence type="ECO:0000256" key="2">
    <source>
        <dbReference type="ARBA" id="ARBA00022840"/>
    </source>
</evidence>
<dbReference type="GO" id="GO:0016887">
    <property type="term" value="F:ATP hydrolysis activity"/>
    <property type="evidence" value="ECO:0007669"/>
    <property type="project" value="InterPro"/>
</dbReference>
<dbReference type="Pfam" id="PF00004">
    <property type="entry name" value="AAA"/>
    <property type="match status" value="2"/>
</dbReference>
<dbReference type="Pfam" id="PF17862">
    <property type="entry name" value="AAA_lid_3"/>
    <property type="match status" value="1"/>
</dbReference>
<dbReference type="InterPro" id="IPR003959">
    <property type="entry name" value="ATPase_AAA_core"/>
</dbReference>
<reference evidence="5" key="1">
    <citation type="submission" date="2020-07" db="EMBL/GenBank/DDBJ databases">
        <title>Huge and variable diversity of episymbiotic CPR bacteria and DPANN archaea in groundwater ecosystems.</title>
        <authorList>
            <person name="He C.Y."/>
            <person name="Keren R."/>
            <person name="Whittaker M."/>
            <person name="Farag I.F."/>
            <person name="Doudna J."/>
            <person name="Cate J.H.D."/>
            <person name="Banfield J.F."/>
        </authorList>
    </citation>
    <scope>NUCLEOTIDE SEQUENCE</scope>
    <source>
        <strain evidence="5">NC_groundwater_1664_Pr3_B-0.1um_52_9</strain>
    </source>
</reference>
<dbReference type="InterPro" id="IPR009010">
    <property type="entry name" value="Asp_de-COase-like_dom_sf"/>
</dbReference>
<dbReference type="InterPro" id="IPR041569">
    <property type="entry name" value="AAA_lid_3"/>
</dbReference>
<dbReference type="Gene3D" id="3.40.50.300">
    <property type="entry name" value="P-loop containing nucleotide triphosphate hydrolases"/>
    <property type="match status" value="2"/>
</dbReference>
<evidence type="ECO:0000259" key="4">
    <source>
        <dbReference type="SMART" id="SM00382"/>
    </source>
</evidence>
<accession>A0A9D6V624</accession>
<comment type="caution">
    <text evidence="5">The sequence shown here is derived from an EMBL/GenBank/DDBJ whole genome shotgun (WGS) entry which is preliminary data.</text>
</comment>
<dbReference type="Gene3D" id="2.40.40.20">
    <property type="match status" value="1"/>
</dbReference>